<reference evidence="1" key="1">
    <citation type="submission" date="2021-01" db="EMBL/GenBank/DDBJ databases">
        <authorList>
            <consortium name="Genoscope - CEA"/>
            <person name="William W."/>
        </authorList>
    </citation>
    <scope>NUCLEOTIDE SEQUENCE</scope>
</reference>
<dbReference type="AlphaFoldDB" id="A0A8S1KFN5"/>
<dbReference type="Proteomes" id="UP000692954">
    <property type="component" value="Unassembled WGS sequence"/>
</dbReference>
<accession>A0A8S1KFN5</accession>
<comment type="caution">
    <text evidence="1">The sequence shown here is derived from an EMBL/GenBank/DDBJ whole genome shotgun (WGS) entry which is preliminary data.</text>
</comment>
<sequence length="61" mass="7610">MVYQYRLLKNLHVFMLNHIQEIPMQQQIIRYLGWMKIKQKLLLNQNMEINQLKNKIQKKEL</sequence>
<evidence type="ECO:0000313" key="2">
    <source>
        <dbReference type="Proteomes" id="UP000692954"/>
    </source>
</evidence>
<organism evidence="1 2">
    <name type="scientific">Paramecium sonneborni</name>
    <dbReference type="NCBI Taxonomy" id="65129"/>
    <lineage>
        <taxon>Eukaryota</taxon>
        <taxon>Sar</taxon>
        <taxon>Alveolata</taxon>
        <taxon>Ciliophora</taxon>
        <taxon>Intramacronucleata</taxon>
        <taxon>Oligohymenophorea</taxon>
        <taxon>Peniculida</taxon>
        <taxon>Parameciidae</taxon>
        <taxon>Paramecium</taxon>
    </lineage>
</organism>
<keyword evidence="2" id="KW-1185">Reference proteome</keyword>
<gene>
    <name evidence="1" type="ORF">PSON_ATCC_30995.1.T0060172</name>
</gene>
<dbReference type="EMBL" id="CAJJDN010000006">
    <property type="protein sequence ID" value="CAD8051976.1"/>
    <property type="molecule type" value="Genomic_DNA"/>
</dbReference>
<name>A0A8S1KFN5_9CILI</name>
<protein>
    <submittedName>
        <fullName evidence="1">Uncharacterized protein</fullName>
    </submittedName>
</protein>
<proteinExistence type="predicted"/>
<evidence type="ECO:0000313" key="1">
    <source>
        <dbReference type="EMBL" id="CAD8051976.1"/>
    </source>
</evidence>